<dbReference type="Pfam" id="PF10442">
    <property type="entry name" value="FIST_C"/>
    <property type="match status" value="1"/>
</dbReference>
<evidence type="ECO:0000259" key="1">
    <source>
        <dbReference type="SMART" id="SM00897"/>
    </source>
</evidence>
<evidence type="ECO:0008006" key="5">
    <source>
        <dbReference type="Google" id="ProtNLM"/>
    </source>
</evidence>
<dbReference type="SMART" id="SM01204">
    <property type="entry name" value="FIST_C"/>
    <property type="match status" value="1"/>
</dbReference>
<organism evidence="3 4">
    <name type="scientific">Paramagnetospirillum marisnigri</name>
    <dbReference type="NCBI Taxonomy" id="1285242"/>
    <lineage>
        <taxon>Bacteria</taxon>
        <taxon>Pseudomonadati</taxon>
        <taxon>Pseudomonadota</taxon>
        <taxon>Alphaproteobacteria</taxon>
        <taxon>Rhodospirillales</taxon>
        <taxon>Magnetospirillaceae</taxon>
        <taxon>Paramagnetospirillum</taxon>
    </lineage>
</organism>
<comment type="caution">
    <text evidence="3">The sequence shown here is derived from an EMBL/GenBank/DDBJ whole genome shotgun (WGS) entry which is preliminary data.</text>
</comment>
<evidence type="ECO:0000313" key="3">
    <source>
        <dbReference type="EMBL" id="OAN50431.1"/>
    </source>
</evidence>
<dbReference type="Proteomes" id="UP000078428">
    <property type="component" value="Unassembled WGS sequence"/>
</dbReference>
<dbReference type="SMART" id="SM00897">
    <property type="entry name" value="FIST"/>
    <property type="match status" value="1"/>
</dbReference>
<dbReference type="InterPro" id="IPR019494">
    <property type="entry name" value="FIST_C"/>
</dbReference>
<proteinExistence type="predicted"/>
<evidence type="ECO:0000313" key="4">
    <source>
        <dbReference type="Proteomes" id="UP000078428"/>
    </source>
</evidence>
<gene>
    <name evidence="3" type="ORF">A6A04_18295</name>
</gene>
<dbReference type="STRING" id="1285242.A6A04_18295"/>
<name>A0A178MPB3_9PROT</name>
<feature type="domain" description="FIST" evidence="1">
    <location>
        <begin position="23"/>
        <end position="220"/>
    </location>
</feature>
<dbReference type="PANTHER" id="PTHR40252">
    <property type="entry name" value="BLR0328 PROTEIN"/>
    <property type="match status" value="1"/>
</dbReference>
<dbReference type="RefSeq" id="WP_068492320.1">
    <property type="nucleotide sequence ID" value="NZ_LWQT01000054.1"/>
</dbReference>
<feature type="domain" description="FIST C-domain" evidence="2">
    <location>
        <begin position="221"/>
        <end position="358"/>
    </location>
</feature>
<dbReference type="OrthoDB" id="9770435at2"/>
<accession>A0A178MPB3</accession>
<sequence length="379" mass="39421">MWIDQRLWTKDSGWSPAAAVPGEASLVLYFAAPGAMDPTALFQELKARYGNAAIVGCTTGGEIGGNDVLDDSIVTAAVGFDKARVRVAARDISDVCQSGTIGAELARDLAPRLGESELRAIFILSDGTKVNGDALVDGCIDAVTEGVVVTGGLAGDGARFQSTAVGCNDAMRAGRVAAIGLYGDSLAIGHGSFGGWDEFGPPRTITRSAANVLYELDGEPALDLYKRYLGEEAQGLPGSALLFPLSIRPSMGAEGGEVVRTIVGIDEDAKSMTFAGDVPTGHVARLMRGNFDNLVDGAGKAAEAADTQAPCLAILVSCIGRKLLMGQRIVEEVEIVSDVLGGNANLIGFYSYGEISPHGFTGKCELHNQTMTITTISET</sequence>
<reference evidence="3 4" key="1">
    <citation type="submission" date="2016-04" db="EMBL/GenBank/DDBJ databases">
        <title>Draft genome sequence of freshwater magnetotactic bacteria Magnetospirillum marisnigri SP-1 and Magnetospirillum moscoviense BB-1.</title>
        <authorList>
            <person name="Koziaeva V."/>
            <person name="Dziuba M.V."/>
            <person name="Ivanov T.M."/>
            <person name="Kuznetsov B."/>
            <person name="Grouzdev D.S."/>
        </authorList>
    </citation>
    <scope>NUCLEOTIDE SEQUENCE [LARGE SCALE GENOMIC DNA]</scope>
    <source>
        <strain evidence="3 4">SP-1</strain>
    </source>
</reference>
<dbReference type="PANTHER" id="PTHR40252:SF2">
    <property type="entry name" value="BLR0328 PROTEIN"/>
    <property type="match status" value="1"/>
</dbReference>
<dbReference type="EMBL" id="LWQT01000054">
    <property type="protein sequence ID" value="OAN50431.1"/>
    <property type="molecule type" value="Genomic_DNA"/>
</dbReference>
<evidence type="ECO:0000259" key="2">
    <source>
        <dbReference type="SMART" id="SM01204"/>
    </source>
</evidence>
<dbReference type="InterPro" id="IPR013702">
    <property type="entry name" value="FIST_domain_N"/>
</dbReference>
<keyword evidence="4" id="KW-1185">Reference proteome</keyword>
<dbReference type="AlphaFoldDB" id="A0A178MPB3"/>
<protein>
    <recommendedName>
        <fullName evidence="5">Histidine kinase</fullName>
    </recommendedName>
</protein>
<dbReference type="Pfam" id="PF08495">
    <property type="entry name" value="FIST"/>
    <property type="match status" value="1"/>
</dbReference>